<dbReference type="OrthoDB" id="2860966at2"/>
<evidence type="ECO:0000313" key="2">
    <source>
        <dbReference type="Proteomes" id="UP000198734"/>
    </source>
</evidence>
<name>A0A1I6BCU4_9BACI</name>
<reference evidence="2" key="1">
    <citation type="submission" date="2016-10" db="EMBL/GenBank/DDBJ databases">
        <authorList>
            <person name="Varghese N."/>
            <person name="Submissions S."/>
        </authorList>
    </citation>
    <scope>NUCLEOTIDE SEQUENCE [LARGE SCALE GENOMIC DNA]</scope>
    <source>
        <strain evidence="2">DSM 11706</strain>
    </source>
</reference>
<sequence length="124" mass="14452">MDFPELLKQLNKSIDSLDLVSARKYIEENIDLLTKNRQLLRGNTRAMFDIIKQKKDTGEKPLSRHEMTVIYSINKYATKFDLTGLKLIVNNNAELFINEDIKQYLNEDAKTLLQGMHVLHKNET</sequence>
<protein>
    <submittedName>
        <fullName evidence="1">Uncharacterized protein</fullName>
    </submittedName>
</protein>
<dbReference type="STRING" id="126156.SAMN05421670_0364"/>
<organism evidence="1 2">
    <name type="scientific">Psychrobacillus psychrotolerans</name>
    <dbReference type="NCBI Taxonomy" id="126156"/>
    <lineage>
        <taxon>Bacteria</taxon>
        <taxon>Bacillati</taxon>
        <taxon>Bacillota</taxon>
        <taxon>Bacilli</taxon>
        <taxon>Bacillales</taxon>
        <taxon>Bacillaceae</taxon>
        <taxon>Psychrobacillus</taxon>
    </lineage>
</organism>
<dbReference type="EMBL" id="FOXU01000014">
    <property type="protein sequence ID" value="SFQ78741.1"/>
    <property type="molecule type" value="Genomic_DNA"/>
</dbReference>
<dbReference type="Proteomes" id="UP000198734">
    <property type="component" value="Unassembled WGS sequence"/>
</dbReference>
<gene>
    <name evidence="1" type="ORF">SAMN05421670_0364</name>
</gene>
<dbReference type="RefSeq" id="WP_093538683.1">
    <property type="nucleotide sequence ID" value="NZ_FOXU01000014.1"/>
</dbReference>
<evidence type="ECO:0000313" key="1">
    <source>
        <dbReference type="EMBL" id="SFQ78741.1"/>
    </source>
</evidence>
<proteinExistence type="predicted"/>
<accession>A0A1I6BCU4</accession>
<keyword evidence="2" id="KW-1185">Reference proteome</keyword>
<dbReference type="AlphaFoldDB" id="A0A1I6BCU4"/>